<dbReference type="GO" id="GO:0005730">
    <property type="term" value="C:nucleolus"/>
    <property type="evidence" value="ECO:0007669"/>
    <property type="project" value="UniProtKB-SubCell"/>
</dbReference>
<evidence type="ECO:0000256" key="10">
    <source>
        <dbReference type="ARBA" id="ARBA00025053"/>
    </source>
</evidence>
<feature type="compositionally biased region" description="Basic and acidic residues" evidence="12">
    <location>
        <begin position="260"/>
        <end position="273"/>
    </location>
</feature>
<keyword evidence="6 11" id="KW-0698">rRNA processing</keyword>
<evidence type="ECO:0000256" key="5">
    <source>
        <dbReference type="ARBA" id="ARBA00022517"/>
    </source>
</evidence>
<keyword evidence="9 11" id="KW-0687">Ribonucleoprotein</keyword>
<dbReference type="PANTHER" id="PTHR21738">
    <property type="entry name" value="RIBOSOMAL RNA PROCESSING PROTEIN 36 HOMOLOG"/>
    <property type="match status" value="1"/>
</dbReference>
<evidence type="ECO:0000256" key="9">
    <source>
        <dbReference type="ARBA" id="ARBA00023274"/>
    </source>
</evidence>
<comment type="subunit">
    <text evidence="3 11">Associates with 90S and pre-40S pre-ribosomal particles.</text>
</comment>
<dbReference type="GO" id="GO:0030686">
    <property type="term" value="C:90S preribosome"/>
    <property type="evidence" value="ECO:0007669"/>
    <property type="project" value="TreeGrafter"/>
</dbReference>
<dbReference type="AlphaFoldDB" id="A0A0D2D2N6"/>
<keyword evidence="5 11" id="KW-0690">Ribosome biogenesis</keyword>
<dbReference type="Pfam" id="PF06102">
    <property type="entry name" value="RRP36"/>
    <property type="match status" value="1"/>
</dbReference>
<reference evidence="13 14" key="1">
    <citation type="submission" date="2015-01" db="EMBL/GenBank/DDBJ databases">
        <title>The Genome Sequence of Exophiala xenobiotica CBS118157.</title>
        <authorList>
            <consortium name="The Broad Institute Genomics Platform"/>
            <person name="Cuomo C."/>
            <person name="de Hoog S."/>
            <person name="Gorbushina A."/>
            <person name="Stielow B."/>
            <person name="Teixiera M."/>
            <person name="Abouelleil A."/>
            <person name="Chapman S.B."/>
            <person name="Priest M."/>
            <person name="Young S.K."/>
            <person name="Wortman J."/>
            <person name="Nusbaum C."/>
            <person name="Birren B."/>
        </authorList>
    </citation>
    <scope>NUCLEOTIDE SEQUENCE [LARGE SCALE GENOMIC DNA]</scope>
    <source>
        <strain evidence="13 14">CBS 118157</strain>
    </source>
</reference>
<feature type="compositionally biased region" description="Basic and acidic residues" evidence="12">
    <location>
        <begin position="293"/>
        <end position="307"/>
    </location>
</feature>
<evidence type="ECO:0000313" key="14">
    <source>
        <dbReference type="Proteomes" id="UP000054342"/>
    </source>
</evidence>
<dbReference type="GeneID" id="25327215"/>
<dbReference type="PANTHER" id="PTHR21738:SF0">
    <property type="entry name" value="RIBOSOMAL RNA PROCESSING PROTEIN 36 HOMOLOG"/>
    <property type="match status" value="1"/>
</dbReference>
<dbReference type="HOGENOM" id="CLU_048802_0_0_1"/>
<accession>A0A0D2D2N6</accession>
<evidence type="ECO:0000313" key="13">
    <source>
        <dbReference type="EMBL" id="KIW56667.1"/>
    </source>
</evidence>
<proteinExistence type="inferred from homology"/>
<feature type="compositionally biased region" description="Basic and acidic residues" evidence="12">
    <location>
        <begin position="224"/>
        <end position="247"/>
    </location>
</feature>
<keyword evidence="8 11" id="KW-0539">Nucleus</keyword>
<feature type="compositionally biased region" description="Acidic residues" evidence="12">
    <location>
        <begin position="18"/>
        <end position="40"/>
    </location>
</feature>
<evidence type="ECO:0000256" key="11">
    <source>
        <dbReference type="RuleBase" id="RU368027"/>
    </source>
</evidence>
<comment type="subcellular location">
    <subcellularLocation>
        <location evidence="1 11">Nucleus</location>
        <location evidence="1 11">Nucleolus</location>
    </subcellularLocation>
</comment>
<keyword evidence="14" id="KW-1185">Reference proteome</keyword>
<evidence type="ECO:0000256" key="1">
    <source>
        <dbReference type="ARBA" id="ARBA00004604"/>
    </source>
</evidence>
<dbReference type="Proteomes" id="UP000054342">
    <property type="component" value="Unassembled WGS sequence"/>
</dbReference>
<dbReference type="InterPro" id="IPR009292">
    <property type="entry name" value="RRP36"/>
</dbReference>
<keyword evidence="7" id="KW-0175">Coiled coil</keyword>
<feature type="compositionally biased region" description="Basic residues" evidence="12">
    <location>
        <begin position="278"/>
        <end position="292"/>
    </location>
</feature>
<dbReference type="STRING" id="348802.A0A0D2D2N6"/>
<organism evidence="13 14">
    <name type="scientific">Exophiala xenobiotica</name>
    <dbReference type="NCBI Taxonomy" id="348802"/>
    <lineage>
        <taxon>Eukaryota</taxon>
        <taxon>Fungi</taxon>
        <taxon>Dikarya</taxon>
        <taxon>Ascomycota</taxon>
        <taxon>Pezizomycotina</taxon>
        <taxon>Eurotiomycetes</taxon>
        <taxon>Chaetothyriomycetidae</taxon>
        <taxon>Chaetothyriales</taxon>
        <taxon>Herpotrichiellaceae</taxon>
        <taxon>Exophiala</taxon>
    </lineage>
</organism>
<gene>
    <name evidence="13" type="ORF">PV05_05307</name>
</gene>
<evidence type="ECO:0000256" key="4">
    <source>
        <dbReference type="ARBA" id="ARBA00016695"/>
    </source>
</evidence>
<evidence type="ECO:0000256" key="2">
    <source>
        <dbReference type="ARBA" id="ARBA00009418"/>
    </source>
</evidence>
<evidence type="ECO:0000256" key="8">
    <source>
        <dbReference type="ARBA" id="ARBA00023242"/>
    </source>
</evidence>
<feature type="compositionally biased region" description="Basic and acidic residues" evidence="12">
    <location>
        <begin position="111"/>
        <end position="126"/>
    </location>
</feature>
<evidence type="ECO:0000256" key="6">
    <source>
        <dbReference type="ARBA" id="ARBA00022552"/>
    </source>
</evidence>
<feature type="region of interest" description="Disordered" evidence="12">
    <location>
        <begin position="1"/>
        <end position="175"/>
    </location>
</feature>
<comment type="function">
    <text evidence="10 11">Component of the 90S pre-ribosome involved in the maturation of rRNAs. Required for early cleavages of the pre-RNAs in the 40S ribosomal subunit maturation pathway.</text>
</comment>
<name>A0A0D2D2N6_9EURO</name>
<evidence type="ECO:0000256" key="3">
    <source>
        <dbReference type="ARBA" id="ARBA00011167"/>
    </source>
</evidence>
<feature type="compositionally biased region" description="Acidic residues" evidence="12">
    <location>
        <begin position="50"/>
        <end position="62"/>
    </location>
</feature>
<evidence type="ECO:0000256" key="12">
    <source>
        <dbReference type="SAM" id="MobiDB-lite"/>
    </source>
</evidence>
<feature type="region of interest" description="Disordered" evidence="12">
    <location>
        <begin position="224"/>
        <end position="307"/>
    </location>
</feature>
<comment type="similarity">
    <text evidence="2 11">Belongs to the RRP36 family.</text>
</comment>
<dbReference type="EMBL" id="KN847319">
    <property type="protein sequence ID" value="KIW56667.1"/>
    <property type="molecule type" value="Genomic_DNA"/>
</dbReference>
<protein>
    <recommendedName>
        <fullName evidence="4 11">rRNA biogenesis protein RRP36</fullName>
    </recommendedName>
</protein>
<sequence length="307" mass="35465">MSPASLLDQPIQLRPDYVEDVEDVEDEVSDQDDDNEDQSQDSESAQSDLGFEDEEDDLESVPEDGLPLKDISFGALVKAQETFDPRPRKRKLAETLEGPVPQPEKNEEDSFDTRKRAKEARIDGPKRTSKHAPVVESARKPVSRKRTIFEPAPAQKFRDPRFDPTVMSANRDTNATEKASKNYSFLTQYQASEILDLKSQIKKAKDPDVVADLKRKVMSLESKLRNAEMRQKQEEVKRRHKQQEQEALRTGQKAAPYYLKDAEVKKLAKEEKLQSMGKRARDKSEKRRRKREKGKEARDMPRVRRER</sequence>
<dbReference type="GO" id="GO:0000462">
    <property type="term" value="P:maturation of SSU-rRNA from tricistronic rRNA transcript (SSU-rRNA, 5.8S rRNA, LSU-rRNA)"/>
    <property type="evidence" value="ECO:0007669"/>
    <property type="project" value="TreeGrafter"/>
</dbReference>
<evidence type="ECO:0000256" key="7">
    <source>
        <dbReference type="ARBA" id="ARBA00023054"/>
    </source>
</evidence>
<dbReference type="RefSeq" id="XP_013317251.1">
    <property type="nucleotide sequence ID" value="XM_013461797.1"/>
</dbReference>